<dbReference type="EMBL" id="KN833018">
    <property type="protein sequence ID" value="KIM78211.1"/>
    <property type="molecule type" value="Genomic_DNA"/>
</dbReference>
<keyword evidence="2" id="KW-1185">Reference proteome</keyword>
<sequence>MCNQRHFISPFNSLVCQGVGAIRSMSSLPTAKINVTVKLISISQREFLQGHPSLKLKVVHTRGNVNMAMIQSVMNHIKSNSTCHS</sequence>
<organism evidence="1 2">
    <name type="scientific">Piloderma croceum (strain F 1598)</name>
    <dbReference type="NCBI Taxonomy" id="765440"/>
    <lineage>
        <taxon>Eukaryota</taxon>
        <taxon>Fungi</taxon>
        <taxon>Dikarya</taxon>
        <taxon>Basidiomycota</taxon>
        <taxon>Agaricomycotina</taxon>
        <taxon>Agaricomycetes</taxon>
        <taxon>Agaricomycetidae</taxon>
        <taxon>Atheliales</taxon>
        <taxon>Atheliaceae</taxon>
        <taxon>Piloderma</taxon>
    </lineage>
</organism>
<reference evidence="2" key="2">
    <citation type="submission" date="2015-01" db="EMBL/GenBank/DDBJ databases">
        <title>Evolutionary Origins and Diversification of the Mycorrhizal Mutualists.</title>
        <authorList>
            <consortium name="DOE Joint Genome Institute"/>
            <consortium name="Mycorrhizal Genomics Consortium"/>
            <person name="Kohler A."/>
            <person name="Kuo A."/>
            <person name="Nagy L.G."/>
            <person name="Floudas D."/>
            <person name="Copeland A."/>
            <person name="Barry K.W."/>
            <person name="Cichocki N."/>
            <person name="Veneault-Fourrey C."/>
            <person name="LaButti K."/>
            <person name="Lindquist E.A."/>
            <person name="Lipzen A."/>
            <person name="Lundell T."/>
            <person name="Morin E."/>
            <person name="Murat C."/>
            <person name="Riley R."/>
            <person name="Ohm R."/>
            <person name="Sun H."/>
            <person name="Tunlid A."/>
            <person name="Henrissat B."/>
            <person name="Grigoriev I.V."/>
            <person name="Hibbett D.S."/>
            <person name="Martin F."/>
        </authorList>
    </citation>
    <scope>NUCLEOTIDE SEQUENCE [LARGE SCALE GENOMIC DNA]</scope>
    <source>
        <strain evidence="2">F 1598</strain>
    </source>
</reference>
<dbReference type="AlphaFoldDB" id="A0A0C3FEB1"/>
<dbReference type="Proteomes" id="UP000054166">
    <property type="component" value="Unassembled WGS sequence"/>
</dbReference>
<gene>
    <name evidence="1" type="ORF">PILCRDRAFT_599736</name>
</gene>
<name>A0A0C3FEB1_PILCF</name>
<evidence type="ECO:0000313" key="2">
    <source>
        <dbReference type="Proteomes" id="UP000054166"/>
    </source>
</evidence>
<dbReference type="HOGENOM" id="CLU_2513451_0_0_1"/>
<reference evidence="1 2" key="1">
    <citation type="submission" date="2014-04" db="EMBL/GenBank/DDBJ databases">
        <authorList>
            <consortium name="DOE Joint Genome Institute"/>
            <person name="Kuo A."/>
            <person name="Tarkka M."/>
            <person name="Buscot F."/>
            <person name="Kohler A."/>
            <person name="Nagy L.G."/>
            <person name="Floudas D."/>
            <person name="Copeland A."/>
            <person name="Barry K.W."/>
            <person name="Cichocki N."/>
            <person name="Veneault-Fourrey C."/>
            <person name="LaButti K."/>
            <person name="Lindquist E.A."/>
            <person name="Lipzen A."/>
            <person name="Lundell T."/>
            <person name="Morin E."/>
            <person name="Murat C."/>
            <person name="Sun H."/>
            <person name="Tunlid A."/>
            <person name="Henrissat B."/>
            <person name="Grigoriev I.V."/>
            <person name="Hibbett D.S."/>
            <person name="Martin F."/>
            <person name="Nordberg H.P."/>
            <person name="Cantor M.N."/>
            <person name="Hua S.X."/>
        </authorList>
    </citation>
    <scope>NUCLEOTIDE SEQUENCE [LARGE SCALE GENOMIC DNA]</scope>
    <source>
        <strain evidence="1 2">F 1598</strain>
    </source>
</reference>
<accession>A0A0C3FEB1</accession>
<dbReference type="InParanoid" id="A0A0C3FEB1"/>
<proteinExistence type="predicted"/>
<protein>
    <submittedName>
        <fullName evidence="1">Uncharacterized protein</fullName>
    </submittedName>
</protein>
<evidence type="ECO:0000313" key="1">
    <source>
        <dbReference type="EMBL" id="KIM78211.1"/>
    </source>
</evidence>